<dbReference type="Pfam" id="PF03928">
    <property type="entry name" value="HbpS-like"/>
    <property type="match status" value="1"/>
</dbReference>
<dbReference type="InterPro" id="IPR038084">
    <property type="entry name" value="PduO/GlcC-like_sf"/>
</dbReference>
<organism evidence="2 3">
    <name type="scientific">Hydrogenispora ethanolica</name>
    <dbReference type="NCBI Taxonomy" id="1082276"/>
    <lineage>
        <taxon>Bacteria</taxon>
        <taxon>Bacillati</taxon>
        <taxon>Bacillota</taxon>
        <taxon>Hydrogenispora</taxon>
    </lineage>
</organism>
<dbReference type="PANTHER" id="PTHR28255:SF1">
    <property type="entry name" value="UPF0303 PROTEIN YBR137W"/>
    <property type="match status" value="1"/>
</dbReference>
<protein>
    <recommendedName>
        <fullName evidence="1">UPF0303 protein EDC14_1005111</fullName>
    </recommendedName>
</protein>
<dbReference type="PIRSF" id="PIRSF008757">
    <property type="entry name" value="UCP008757"/>
    <property type="match status" value="1"/>
</dbReference>
<dbReference type="OrthoDB" id="9815315at2"/>
<dbReference type="PANTHER" id="PTHR28255">
    <property type="match status" value="1"/>
</dbReference>
<dbReference type="Gene3D" id="3.30.450.150">
    <property type="entry name" value="Haem-degrading domain"/>
    <property type="match status" value="1"/>
</dbReference>
<dbReference type="InterPro" id="IPR005624">
    <property type="entry name" value="PduO/GlcC-like"/>
</dbReference>
<dbReference type="HAMAP" id="MF_00761">
    <property type="entry name" value="UPF0303"/>
    <property type="match status" value="1"/>
</dbReference>
<keyword evidence="3" id="KW-1185">Reference proteome</keyword>
<sequence>MNIDQELQERVREEQELQFEAFTNRTALEIGLKLAERAQKERKAITIDITRSGQQLFHYACEGTTPDNDQWIIRKCRVVNRFHKSSLRVGQQLVKSGTTIDQRYYVNPLEYSAHGGAFPILIRNVGVVGTIAVSGLAQEEDHAMVVEAIRQYLKAL</sequence>
<proteinExistence type="inferred from homology"/>
<dbReference type="SUPFAM" id="SSF143744">
    <property type="entry name" value="GlcG-like"/>
    <property type="match status" value="1"/>
</dbReference>
<dbReference type="AlphaFoldDB" id="A0A4R1S2K0"/>
<accession>A0A4R1S2K0</accession>
<dbReference type="InterPro" id="IPR010371">
    <property type="entry name" value="YBR137W-like"/>
</dbReference>
<name>A0A4R1S2K0_HYDET</name>
<gene>
    <name evidence="2" type="ORF">EDC14_1005111</name>
</gene>
<dbReference type="Proteomes" id="UP000295008">
    <property type="component" value="Unassembled WGS sequence"/>
</dbReference>
<evidence type="ECO:0000313" key="3">
    <source>
        <dbReference type="Proteomes" id="UP000295008"/>
    </source>
</evidence>
<evidence type="ECO:0000313" key="2">
    <source>
        <dbReference type="EMBL" id="TCL73249.1"/>
    </source>
</evidence>
<reference evidence="2 3" key="1">
    <citation type="submission" date="2019-03" db="EMBL/GenBank/DDBJ databases">
        <title>Genomic Encyclopedia of Type Strains, Phase IV (KMG-IV): sequencing the most valuable type-strain genomes for metagenomic binning, comparative biology and taxonomic classification.</title>
        <authorList>
            <person name="Goeker M."/>
        </authorList>
    </citation>
    <scope>NUCLEOTIDE SEQUENCE [LARGE SCALE GENOMIC DNA]</scope>
    <source>
        <strain evidence="2 3">LX-B</strain>
    </source>
</reference>
<evidence type="ECO:0000256" key="1">
    <source>
        <dbReference type="HAMAP-Rule" id="MF_00761"/>
    </source>
</evidence>
<dbReference type="NCBIfam" id="NF002696">
    <property type="entry name" value="PRK02487.1-5"/>
    <property type="match status" value="1"/>
</dbReference>
<comment type="caution">
    <text evidence="2">The sequence shown here is derived from an EMBL/GenBank/DDBJ whole genome shotgun (WGS) entry which is preliminary data.</text>
</comment>
<comment type="similarity">
    <text evidence="1">Belongs to the UPF0303 family.</text>
</comment>
<dbReference type="RefSeq" id="WP_132013404.1">
    <property type="nucleotide sequence ID" value="NZ_SLUN01000005.1"/>
</dbReference>
<dbReference type="EMBL" id="SLUN01000005">
    <property type="protein sequence ID" value="TCL73249.1"/>
    <property type="molecule type" value="Genomic_DNA"/>
</dbReference>